<dbReference type="Pfam" id="PF00646">
    <property type="entry name" value="F-box"/>
    <property type="match status" value="1"/>
</dbReference>
<feature type="domain" description="F-box" evidence="1">
    <location>
        <begin position="42"/>
        <end position="88"/>
    </location>
</feature>
<evidence type="ECO:0000313" key="2">
    <source>
        <dbReference type="EMBL" id="CAP96585.1"/>
    </source>
</evidence>
<dbReference type="EMBL" id="AM920436">
    <property type="protein sequence ID" value="CAP96585.1"/>
    <property type="molecule type" value="Genomic_DNA"/>
</dbReference>
<gene>
    <name evidence="2" type="ORF">Pc21g16880</name>
    <name evidence="2" type="ORF">PCH_Pc21g16880</name>
</gene>
<dbReference type="PROSITE" id="PS50181">
    <property type="entry name" value="FBOX"/>
    <property type="match status" value="1"/>
</dbReference>
<dbReference type="InterPro" id="IPR036047">
    <property type="entry name" value="F-box-like_dom_sf"/>
</dbReference>
<dbReference type="InterPro" id="IPR056021">
    <property type="entry name" value="DUF7600"/>
</dbReference>
<evidence type="ECO:0000259" key="1">
    <source>
        <dbReference type="PROSITE" id="PS50181"/>
    </source>
</evidence>
<sequence>MDFASKPPTFAQCFRRVGFHIAARALPETKGPYGIRGSSINSHYFERIPLEIRLEIAAYLPTVDFLNLRLCSRAMADIFEEQTFWKTRFFIHGDRGYLAFLTEGIQCAEDWRLIYRCTHKFLKPNTELRARRQHWRQNRWLRNACIMTRGQNLLLSRVDIEWQKAASGMNCGRNTMRSINHKCQRCYGKHSPLTQSVPFSRAVVGLAISLLPDLRSDADLGETFIAGLELIYPSDTPNTVLGYRLPGNQIMIDLQERPLRGFQLIIDKGAVRAILPLFSANDWIGKPFVGFNGSCSLVRISTDNEMLALSAEFDKLADIVGELCEGIRVWSRSGCF</sequence>
<dbReference type="Gene3D" id="1.20.1280.50">
    <property type="match status" value="1"/>
</dbReference>
<dbReference type="HOGENOM" id="CLU_074170_0_0_1"/>
<proteinExistence type="predicted"/>
<dbReference type="Proteomes" id="UP000000724">
    <property type="component" value="Contig Pc00c21"/>
</dbReference>
<name>B6HLR4_PENRW</name>
<dbReference type="BioCyc" id="PCHR:PC21G16880-MONOMER"/>
<dbReference type="OMA" id="FWKTRFF"/>
<dbReference type="SUPFAM" id="SSF81383">
    <property type="entry name" value="F-box domain"/>
    <property type="match status" value="1"/>
</dbReference>
<organism evidence="2 3">
    <name type="scientific">Penicillium rubens (strain ATCC 28089 / DSM 1075 / NRRL 1951 / Wisconsin 54-1255)</name>
    <name type="common">Penicillium chrysogenum</name>
    <dbReference type="NCBI Taxonomy" id="500485"/>
    <lineage>
        <taxon>Eukaryota</taxon>
        <taxon>Fungi</taxon>
        <taxon>Dikarya</taxon>
        <taxon>Ascomycota</taxon>
        <taxon>Pezizomycotina</taxon>
        <taxon>Eurotiomycetes</taxon>
        <taxon>Eurotiomycetidae</taxon>
        <taxon>Eurotiales</taxon>
        <taxon>Aspergillaceae</taxon>
        <taxon>Penicillium</taxon>
        <taxon>Penicillium chrysogenum species complex</taxon>
    </lineage>
</organism>
<dbReference type="Pfam" id="PF24539">
    <property type="entry name" value="DUF7600"/>
    <property type="match status" value="1"/>
</dbReference>
<dbReference type="eggNOG" id="ENOG502SI1I">
    <property type="taxonomic scope" value="Eukaryota"/>
</dbReference>
<protein>
    <submittedName>
        <fullName evidence="2">Pc21g16880 protein</fullName>
    </submittedName>
</protein>
<dbReference type="AlphaFoldDB" id="B6HLR4"/>
<accession>B6HLR4</accession>
<dbReference type="InterPro" id="IPR001810">
    <property type="entry name" value="F-box_dom"/>
</dbReference>
<dbReference type="VEuPathDB" id="FungiDB:PCH_Pc21g16880"/>
<dbReference type="SMART" id="SM00256">
    <property type="entry name" value="FBOX"/>
    <property type="match status" value="1"/>
</dbReference>
<evidence type="ECO:0000313" key="3">
    <source>
        <dbReference type="Proteomes" id="UP000000724"/>
    </source>
</evidence>
<dbReference type="OrthoDB" id="5273847at2759"/>
<keyword evidence="3" id="KW-1185">Reference proteome</keyword>
<reference evidence="2 3" key="1">
    <citation type="journal article" date="2008" name="Nat. Biotechnol.">
        <title>Genome sequencing and analysis of the filamentous fungus Penicillium chrysogenum.</title>
        <authorList>
            <person name="van den Berg M.A."/>
            <person name="Albang R."/>
            <person name="Albermann K."/>
            <person name="Badger J.H."/>
            <person name="Daran J.-M."/>
            <person name="Driessen A.J.M."/>
            <person name="Garcia-Estrada C."/>
            <person name="Fedorova N.D."/>
            <person name="Harris D.M."/>
            <person name="Heijne W.H.M."/>
            <person name="Joardar V.S."/>
            <person name="Kiel J.A.K.W."/>
            <person name="Kovalchuk A."/>
            <person name="Martin J.F."/>
            <person name="Nierman W.C."/>
            <person name="Nijland J.G."/>
            <person name="Pronk J.T."/>
            <person name="Roubos J.A."/>
            <person name="van der Klei I.J."/>
            <person name="van Peij N.N.M.E."/>
            <person name="Veenhuis M."/>
            <person name="von Doehren H."/>
            <person name="Wagner C."/>
            <person name="Wortman J.R."/>
            <person name="Bovenberg R.A.L."/>
        </authorList>
    </citation>
    <scope>NUCLEOTIDE SEQUENCE [LARGE SCALE GENOMIC DNA]</scope>
    <source>
        <strain evidence="3">ATCC 28089 / DSM 1075 / NRRL 1951 / Wisconsin 54-1255</strain>
    </source>
</reference>